<reference evidence="1 2" key="1">
    <citation type="submission" date="2017-06" db="EMBL/GenBank/DDBJ databases">
        <title>Hymenobacter amundsenii sp. nov. isolated from regoliths in Antarctica.</title>
        <authorList>
            <person name="Sedlacek I."/>
            <person name="Kralova S."/>
            <person name="Pantucek R."/>
            <person name="Svec P."/>
            <person name="Holochova P."/>
            <person name="Stankova E."/>
            <person name="Vrbovska V."/>
            <person name="Busse H.-J."/>
        </authorList>
    </citation>
    <scope>NUCLEOTIDE SEQUENCE [LARGE SCALE GENOMIC DNA]</scope>
    <source>
        <strain evidence="1 2">CCM 8682</strain>
    </source>
</reference>
<organism evidence="1 2">
    <name type="scientific">Hymenobacter amundsenii</name>
    <dbReference type="NCBI Taxonomy" id="2006685"/>
    <lineage>
        <taxon>Bacteria</taxon>
        <taxon>Pseudomonadati</taxon>
        <taxon>Bacteroidota</taxon>
        <taxon>Cytophagia</taxon>
        <taxon>Cytophagales</taxon>
        <taxon>Hymenobacteraceae</taxon>
        <taxon>Hymenobacter</taxon>
    </lineage>
</organism>
<keyword evidence="2" id="KW-1185">Reference proteome</keyword>
<comment type="caution">
    <text evidence="1">The sequence shown here is derived from an EMBL/GenBank/DDBJ whole genome shotgun (WGS) entry which is preliminary data.</text>
</comment>
<dbReference type="EMBL" id="NIRR01000003">
    <property type="protein sequence ID" value="OWP64470.1"/>
    <property type="molecule type" value="Genomic_DNA"/>
</dbReference>
<evidence type="ECO:0000313" key="1">
    <source>
        <dbReference type="EMBL" id="OWP64470.1"/>
    </source>
</evidence>
<dbReference type="AlphaFoldDB" id="A0A246FP24"/>
<gene>
    <name evidence="1" type="ORF">CDA63_03620</name>
</gene>
<accession>A0A246FP24</accession>
<evidence type="ECO:0000313" key="2">
    <source>
        <dbReference type="Proteomes" id="UP000197277"/>
    </source>
</evidence>
<dbReference type="RefSeq" id="WP_088463078.1">
    <property type="nucleotide sequence ID" value="NZ_NIRR01000003.1"/>
</dbReference>
<name>A0A246FP24_9BACT</name>
<dbReference type="OrthoDB" id="637707at2"/>
<protein>
    <submittedName>
        <fullName evidence="1">Uncharacterized protein</fullName>
    </submittedName>
</protein>
<sequence length="67" mass="7232">MQPLDKGNYDYFRTLNQINCPAANSAAPTNPLSNFSGNVFGYSGAHSRHVCRTLATLNSNEKAGLNT</sequence>
<dbReference type="Proteomes" id="UP000197277">
    <property type="component" value="Unassembled WGS sequence"/>
</dbReference>
<proteinExistence type="predicted"/>